<feature type="transmembrane region" description="Helical" evidence="3">
    <location>
        <begin position="346"/>
        <end position="367"/>
    </location>
</feature>
<proteinExistence type="inferred from homology"/>
<dbReference type="InterPro" id="IPR020846">
    <property type="entry name" value="MFS_dom"/>
</dbReference>
<feature type="transmembrane region" description="Helical" evidence="3">
    <location>
        <begin position="379"/>
        <end position="399"/>
    </location>
</feature>
<comment type="subcellular location">
    <subcellularLocation>
        <location evidence="1">Membrane</location>
        <topology evidence="1">Multi-pass membrane protein</topology>
    </subcellularLocation>
</comment>
<evidence type="ECO:0000313" key="6">
    <source>
        <dbReference type="Proteomes" id="UP000242146"/>
    </source>
</evidence>
<accession>A0A1X2GGM5</accession>
<comment type="similarity">
    <text evidence="2">Belongs to the major facilitator superfamily. Monocarboxylate porter (TC 2.A.1.13) family.</text>
</comment>
<dbReference type="EMBL" id="MCGT01000016">
    <property type="protein sequence ID" value="ORX53257.1"/>
    <property type="molecule type" value="Genomic_DNA"/>
</dbReference>
<dbReference type="InterPro" id="IPR011701">
    <property type="entry name" value="MFS"/>
</dbReference>
<evidence type="ECO:0000256" key="3">
    <source>
        <dbReference type="SAM" id="Phobius"/>
    </source>
</evidence>
<feature type="transmembrane region" description="Helical" evidence="3">
    <location>
        <begin position="255"/>
        <end position="275"/>
    </location>
</feature>
<gene>
    <name evidence="5" type="ORF">DM01DRAFT_1374694</name>
</gene>
<sequence length="414" mass="44511">MPAPYFDQSTESTLVEPPTLKTLDAAALEAFYRSDTETYCPGSMENKHSDMAGVDDDECDGGYGWFVVIAAFLVQLTGLGIVTGVMQDYYQQHNFGVDPSVALQLSLVGAAANCVMNLMSVFTQVLISFVGAKGGILVAAVFCAAGLELASLSTEIWHLLLTQGIVYGIGCSIIFYVGMSTVPQWFNKRQGVALGLANKRPREKNTKIKDIVDLSVCKNVDLLIWVLADTLIEAGYYVPLFFLPSYSTFLGLTDSQGSLLISIASACNAVGRVLTGHIGDRIGYMNTTILCCIVAGIASLFLWTLAYDFQMLMAFACIFGLTGGVFVTLGPSITKIVTGPEKFETGYSMFLLLTVFAMFGPNIAAIIEASANASAFFSYKLFTAGMYISGTIVLIYLKLKLAPATGLSRITARL</sequence>
<dbReference type="Gene3D" id="1.20.1250.20">
    <property type="entry name" value="MFS general substrate transporter like domains"/>
    <property type="match status" value="2"/>
</dbReference>
<feature type="transmembrane region" description="Helical" evidence="3">
    <location>
        <begin position="222"/>
        <end position="243"/>
    </location>
</feature>
<organism evidence="5 6">
    <name type="scientific">Hesseltinella vesiculosa</name>
    <dbReference type="NCBI Taxonomy" id="101127"/>
    <lineage>
        <taxon>Eukaryota</taxon>
        <taxon>Fungi</taxon>
        <taxon>Fungi incertae sedis</taxon>
        <taxon>Mucoromycota</taxon>
        <taxon>Mucoromycotina</taxon>
        <taxon>Mucoromycetes</taxon>
        <taxon>Mucorales</taxon>
        <taxon>Cunninghamellaceae</taxon>
        <taxon>Hesseltinella</taxon>
    </lineage>
</organism>
<reference evidence="5 6" key="1">
    <citation type="submission" date="2016-07" db="EMBL/GenBank/DDBJ databases">
        <title>Pervasive Adenine N6-methylation of Active Genes in Fungi.</title>
        <authorList>
            <consortium name="DOE Joint Genome Institute"/>
            <person name="Mondo S.J."/>
            <person name="Dannebaum R.O."/>
            <person name="Kuo R.C."/>
            <person name="Labutti K."/>
            <person name="Haridas S."/>
            <person name="Kuo A."/>
            <person name="Salamov A."/>
            <person name="Ahrendt S.R."/>
            <person name="Lipzen A."/>
            <person name="Sullivan W."/>
            <person name="Andreopoulos W.B."/>
            <person name="Clum A."/>
            <person name="Lindquist E."/>
            <person name="Daum C."/>
            <person name="Ramamoorthy G.K."/>
            <person name="Gryganskyi A."/>
            <person name="Culley D."/>
            <person name="Magnuson J.K."/>
            <person name="James T.Y."/>
            <person name="O'Malley M.A."/>
            <person name="Stajich J.E."/>
            <person name="Spatafora J.W."/>
            <person name="Visel A."/>
            <person name="Grigoriev I.V."/>
        </authorList>
    </citation>
    <scope>NUCLEOTIDE SEQUENCE [LARGE SCALE GENOMIC DNA]</scope>
    <source>
        <strain evidence="5 6">NRRL 3301</strain>
    </source>
</reference>
<dbReference type="OrthoDB" id="6499973at2759"/>
<dbReference type="PANTHER" id="PTHR11360">
    <property type="entry name" value="MONOCARBOXYLATE TRANSPORTER"/>
    <property type="match status" value="1"/>
</dbReference>
<keyword evidence="3" id="KW-1133">Transmembrane helix</keyword>
<dbReference type="InterPro" id="IPR050327">
    <property type="entry name" value="Proton-linked_MCT"/>
</dbReference>
<dbReference type="SUPFAM" id="SSF103473">
    <property type="entry name" value="MFS general substrate transporter"/>
    <property type="match status" value="1"/>
</dbReference>
<evidence type="ECO:0000256" key="1">
    <source>
        <dbReference type="ARBA" id="ARBA00004141"/>
    </source>
</evidence>
<keyword evidence="6" id="KW-1185">Reference proteome</keyword>
<dbReference type="GO" id="GO:0016020">
    <property type="term" value="C:membrane"/>
    <property type="evidence" value="ECO:0007669"/>
    <property type="project" value="UniProtKB-SubCell"/>
</dbReference>
<feature type="transmembrane region" description="Helical" evidence="3">
    <location>
        <begin position="156"/>
        <end position="179"/>
    </location>
</feature>
<protein>
    <submittedName>
        <fullName evidence="5">MFS general substrate transporter</fullName>
    </submittedName>
</protein>
<dbReference type="InterPro" id="IPR036259">
    <property type="entry name" value="MFS_trans_sf"/>
</dbReference>
<comment type="caution">
    <text evidence="5">The sequence shown here is derived from an EMBL/GenBank/DDBJ whole genome shotgun (WGS) entry which is preliminary data.</text>
</comment>
<feature type="transmembrane region" description="Helical" evidence="3">
    <location>
        <begin position="125"/>
        <end position="150"/>
    </location>
</feature>
<feature type="domain" description="Major facilitator superfamily (MFS) profile" evidence="4">
    <location>
        <begin position="221"/>
        <end position="414"/>
    </location>
</feature>
<name>A0A1X2GGM5_9FUNG</name>
<dbReference type="PROSITE" id="PS50850">
    <property type="entry name" value="MFS"/>
    <property type="match status" value="1"/>
</dbReference>
<keyword evidence="3" id="KW-0812">Transmembrane</keyword>
<evidence type="ECO:0000313" key="5">
    <source>
        <dbReference type="EMBL" id="ORX53257.1"/>
    </source>
</evidence>
<dbReference type="STRING" id="101127.A0A1X2GGM5"/>
<feature type="transmembrane region" description="Helical" evidence="3">
    <location>
        <begin position="63"/>
        <end position="85"/>
    </location>
</feature>
<feature type="transmembrane region" description="Helical" evidence="3">
    <location>
        <begin position="312"/>
        <end position="334"/>
    </location>
</feature>
<dbReference type="GO" id="GO:0022857">
    <property type="term" value="F:transmembrane transporter activity"/>
    <property type="evidence" value="ECO:0007669"/>
    <property type="project" value="InterPro"/>
</dbReference>
<dbReference type="Proteomes" id="UP000242146">
    <property type="component" value="Unassembled WGS sequence"/>
</dbReference>
<dbReference type="PANTHER" id="PTHR11360:SF284">
    <property type="entry name" value="EG:103B4.3 PROTEIN-RELATED"/>
    <property type="match status" value="1"/>
</dbReference>
<dbReference type="Pfam" id="PF07690">
    <property type="entry name" value="MFS_1"/>
    <property type="match status" value="1"/>
</dbReference>
<evidence type="ECO:0000256" key="2">
    <source>
        <dbReference type="ARBA" id="ARBA00006727"/>
    </source>
</evidence>
<keyword evidence="3" id="KW-0472">Membrane</keyword>
<evidence type="ECO:0000259" key="4">
    <source>
        <dbReference type="PROSITE" id="PS50850"/>
    </source>
</evidence>
<feature type="transmembrane region" description="Helical" evidence="3">
    <location>
        <begin position="287"/>
        <end position="306"/>
    </location>
</feature>
<dbReference type="AlphaFoldDB" id="A0A1X2GGM5"/>